<accession>A0AAJ6JZP3</accession>
<dbReference type="EMBL" id="CP123751">
    <property type="protein sequence ID" value="WHQ79488.1"/>
    <property type="molecule type" value="Genomic_DNA"/>
</dbReference>
<dbReference type="RefSeq" id="WP_283534474.1">
    <property type="nucleotide sequence ID" value="NZ_CP123751.1"/>
</dbReference>
<gene>
    <name evidence="2" type="ORF">QFF56_05840</name>
</gene>
<evidence type="ECO:0000313" key="3">
    <source>
        <dbReference type="Proteomes" id="UP001238155"/>
    </source>
</evidence>
<dbReference type="InterPro" id="IPR025983">
    <property type="entry name" value="Cys_rich_CPCC"/>
</dbReference>
<dbReference type="AlphaFoldDB" id="A0AAJ6JZP3"/>
<dbReference type="Proteomes" id="UP001238155">
    <property type="component" value="Chromosome"/>
</dbReference>
<reference evidence="2" key="1">
    <citation type="submission" date="2023-04" db="EMBL/GenBank/DDBJ databases">
        <title>Four porcine-derived lactic acid bacteria strains analyses and their evaluation as potential probiotics based on genomics.</title>
        <authorList>
            <person name="Niu D."/>
        </authorList>
    </citation>
    <scope>NUCLEOTIDE SEQUENCE</scope>
    <source>
        <strain evidence="2">ZSB1</strain>
    </source>
</reference>
<organism evidence="2 3">
    <name type="scientific">Ligilactobacillus animalis</name>
    <dbReference type="NCBI Taxonomy" id="1605"/>
    <lineage>
        <taxon>Bacteria</taxon>
        <taxon>Bacillati</taxon>
        <taxon>Bacillota</taxon>
        <taxon>Bacilli</taxon>
        <taxon>Lactobacillales</taxon>
        <taxon>Lactobacillaceae</taxon>
        <taxon>Ligilactobacillus</taxon>
    </lineage>
</organism>
<sequence length="68" mass="7478">MIEKLKKTWVVNGELWLNCPVCGAEVKDYDICDNCGWQNTGATNIDGGPNKMALEEAKKAYANGKSIE</sequence>
<name>A0AAJ6JZP3_9LACO</name>
<evidence type="ECO:0000313" key="2">
    <source>
        <dbReference type="EMBL" id="WHQ79488.1"/>
    </source>
</evidence>
<proteinExistence type="predicted"/>
<evidence type="ECO:0000259" key="1">
    <source>
        <dbReference type="Pfam" id="PF14206"/>
    </source>
</evidence>
<protein>
    <submittedName>
        <fullName evidence="2">CPCC family cysteine-rich protein</fullName>
    </submittedName>
</protein>
<dbReference type="Pfam" id="PF14206">
    <property type="entry name" value="Cys_rich_CPCC"/>
    <property type="match status" value="1"/>
</dbReference>
<feature type="domain" description="Cysteine-rich CPCC" evidence="1">
    <location>
        <begin position="18"/>
        <end position="62"/>
    </location>
</feature>